<evidence type="ECO:0000313" key="2">
    <source>
        <dbReference type="Proteomes" id="UP001140087"/>
    </source>
</evidence>
<reference evidence="1" key="1">
    <citation type="submission" date="2022-07" db="EMBL/GenBank/DDBJ databases">
        <title>Phylogenomic reconstructions and comparative analyses of Kickxellomycotina fungi.</title>
        <authorList>
            <person name="Reynolds N.K."/>
            <person name="Stajich J.E."/>
            <person name="Barry K."/>
            <person name="Grigoriev I.V."/>
            <person name="Crous P."/>
            <person name="Smith M.E."/>
        </authorList>
    </citation>
    <scope>NUCLEOTIDE SEQUENCE</scope>
    <source>
        <strain evidence="1">BCRC 34780</strain>
    </source>
</reference>
<protein>
    <submittedName>
        <fullName evidence="1">Uncharacterized protein</fullName>
    </submittedName>
</protein>
<sequence length="327" mass="34024">MQVTIKSSDGSKHQVDVEEADTVLMLKTRVSELLDNTPVASLRLIYAGRILKDADALSVYKIADGNTIHLVKSGPKKPAAAPAASAAGAISDGPPQEPTTQQPQQQPSATGGAGGMPDMASLLSSMGGMGAMGGMGGMGGTGGTGGMSGMDFMPQMTPEMLEQMYSNPMVQQMMQQVSSNPELMRSMVESNPALQQRLTPQMREMLADPGFMRMVTNPDIMRATAQLQAAVQRAQGGNNGGSSAPIGGGGGGGIYNPWAASAPMASAQPDPPAQDSAVPPAERFATELQQLRDMGFFDEAQNIRVLTRTQGNVSAAIEILLTSPPSM</sequence>
<keyword evidence="2" id="KW-1185">Reference proteome</keyword>
<dbReference type="EMBL" id="JANBUN010000904">
    <property type="protein sequence ID" value="KAJ2800677.1"/>
    <property type="molecule type" value="Genomic_DNA"/>
</dbReference>
<accession>A0ACC1L3E7</accession>
<proteinExistence type="predicted"/>
<dbReference type="Proteomes" id="UP001140087">
    <property type="component" value="Unassembled WGS sequence"/>
</dbReference>
<organism evidence="1 2">
    <name type="scientific">Coemansia helicoidea</name>
    <dbReference type="NCBI Taxonomy" id="1286919"/>
    <lineage>
        <taxon>Eukaryota</taxon>
        <taxon>Fungi</taxon>
        <taxon>Fungi incertae sedis</taxon>
        <taxon>Zoopagomycota</taxon>
        <taxon>Kickxellomycotina</taxon>
        <taxon>Kickxellomycetes</taxon>
        <taxon>Kickxellales</taxon>
        <taxon>Kickxellaceae</taxon>
        <taxon>Coemansia</taxon>
    </lineage>
</organism>
<comment type="caution">
    <text evidence="1">The sequence shown here is derived from an EMBL/GenBank/DDBJ whole genome shotgun (WGS) entry which is preliminary data.</text>
</comment>
<evidence type="ECO:0000313" key="1">
    <source>
        <dbReference type="EMBL" id="KAJ2800677.1"/>
    </source>
</evidence>
<name>A0ACC1L3E7_9FUNG</name>
<gene>
    <name evidence="1" type="ORF">H4R21_003083</name>
</gene>